<keyword evidence="5 12" id="KW-0378">Hydrolase</keyword>
<feature type="binding site" evidence="12">
    <location>
        <position position="493"/>
    </location>
    <ligand>
        <name>Zn(2+)</name>
        <dbReference type="ChEBI" id="CHEBI:29105"/>
        <label>1</label>
    </ligand>
</feature>
<evidence type="ECO:0000259" key="14">
    <source>
        <dbReference type="PROSITE" id="PS51192"/>
    </source>
</evidence>
<keyword evidence="7 12" id="KW-0862">Zinc</keyword>
<evidence type="ECO:0000313" key="16">
    <source>
        <dbReference type="EMBL" id="MBC5662690.1"/>
    </source>
</evidence>
<dbReference type="AlphaFoldDB" id="A0A8I0APG9"/>
<gene>
    <name evidence="12 16" type="primary">priA</name>
    <name evidence="16" type="ORF">H8S09_07260</name>
</gene>
<evidence type="ECO:0000256" key="9">
    <source>
        <dbReference type="ARBA" id="ARBA00023125"/>
    </source>
</evidence>
<dbReference type="GO" id="GO:0016787">
    <property type="term" value="F:hydrolase activity"/>
    <property type="evidence" value="ECO:0007669"/>
    <property type="project" value="UniProtKB-KW"/>
</dbReference>
<evidence type="ECO:0000256" key="12">
    <source>
        <dbReference type="HAMAP-Rule" id="MF_00983"/>
    </source>
</evidence>
<keyword evidence="6 12" id="KW-0347">Helicase</keyword>
<dbReference type="GO" id="GO:0006269">
    <property type="term" value="P:DNA replication, synthesis of primer"/>
    <property type="evidence" value="ECO:0007669"/>
    <property type="project" value="UniProtKB-KW"/>
</dbReference>
<keyword evidence="2 12" id="KW-0235">DNA replication</keyword>
<evidence type="ECO:0000256" key="2">
    <source>
        <dbReference type="ARBA" id="ARBA00022705"/>
    </source>
</evidence>
<comment type="catalytic activity">
    <reaction evidence="11 12">
        <text>ATP + H2O = ADP + phosphate + H(+)</text>
        <dbReference type="Rhea" id="RHEA:13065"/>
        <dbReference type="ChEBI" id="CHEBI:15377"/>
        <dbReference type="ChEBI" id="CHEBI:15378"/>
        <dbReference type="ChEBI" id="CHEBI:30616"/>
        <dbReference type="ChEBI" id="CHEBI:43474"/>
        <dbReference type="ChEBI" id="CHEBI:456216"/>
        <dbReference type="EC" id="5.6.2.4"/>
    </reaction>
</comment>
<feature type="coiled-coil region" evidence="13">
    <location>
        <begin position="114"/>
        <end position="157"/>
    </location>
</feature>
<evidence type="ECO:0000256" key="6">
    <source>
        <dbReference type="ARBA" id="ARBA00022806"/>
    </source>
</evidence>
<comment type="caution">
    <text evidence="16">The sequence shown here is derived from an EMBL/GenBank/DDBJ whole genome shotgun (WGS) entry which is preliminary data.</text>
</comment>
<protein>
    <recommendedName>
        <fullName evidence="12">Replication restart protein PriA</fullName>
    </recommendedName>
    <alternativeName>
        <fullName evidence="12">ATP-dependent DNA helicase PriA</fullName>
        <ecNumber evidence="12">5.6.2.4</ecNumber>
    </alternativeName>
    <alternativeName>
        <fullName evidence="12">DNA 3'-5' helicase PriA</fullName>
    </alternativeName>
</protein>
<evidence type="ECO:0000256" key="5">
    <source>
        <dbReference type="ARBA" id="ARBA00022801"/>
    </source>
</evidence>
<dbReference type="HAMAP" id="MF_00983">
    <property type="entry name" value="PriA"/>
    <property type="match status" value="1"/>
</dbReference>
<evidence type="ECO:0000256" key="1">
    <source>
        <dbReference type="ARBA" id="ARBA00022515"/>
    </source>
</evidence>
<feature type="binding site" evidence="12">
    <location>
        <position position="463"/>
    </location>
    <ligand>
        <name>Zn(2+)</name>
        <dbReference type="ChEBI" id="CHEBI:29105"/>
        <label>2</label>
    </ligand>
</feature>
<evidence type="ECO:0000256" key="4">
    <source>
        <dbReference type="ARBA" id="ARBA00022741"/>
    </source>
</evidence>
<dbReference type="GO" id="GO:0005524">
    <property type="term" value="F:ATP binding"/>
    <property type="evidence" value="ECO:0007669"/>
    <property type="project" value="UniProtKB-UniRule"/>
</dbReference>
<name>A0A8I0APG9_9FIRM</name>
<comment type="catalytic activity">
    <reaction evidence="12">
        <text>Couples ATP hydrolysis with the unwinding of duplex DNA by translocating in the 3'-5' direction.</text>
        <dbReference type="EC" id="5.6.2.4"/>
    </reaction>
</comment>
<dbReference type="InterPro" id="IPR027417">
    <property type="entry name" value="P-loop_NTPase"/>
</dbReference>
<dbReference type="RefSeq" id="WP_186847612.1">
    <property type="nucleotide sequence ID" value="NZ_JACOOX010000003.1"/>
</dbReference>
<dbReference type="GO" id="GO:0008270">
    <property type="term" value="F:zinc ion binding"/>
    <property type="evidence" value="ECO:0007669"/>
    <property type="project" value="UniProtKB-UniRule"/>
</dbReference>
<dbReference type="FunFam" id="3.40.50.300:FF:000489">
    <property type="entry name" value="Primosome assembly protein PriA"/>
    <property type="match status" value="1"/>
</dbReference>
<comment type="function">
    <text evidence="12">Initiates the restart of stalled replication forks, which reloads the replicative helicase on sites other than the origin of replication. Recognizes and binds to abandoned replication forks and remodels them to uncover a helicase loading site. Promotes assembly of the primosome at these replication forks.</text>
</comment>
<keyword evidence="10 12" id="KW-0413">Isomerase</keyword>
<comment type="subunit">
    <text evidence="12">Component of the replication restart primosome.</text>
</comment>
<dbReference type="GO" id="GO:0006270">
    <property type="term" value="P:DNA replication initiation"/>
    <property type="evidence" value="ECO:0007669"/>
    <property type="project" value="TreeGrafter"/>
</dbReference>
<feature type="binding site" evidence="12">
    <location>
        <position position="496"/>
    </location>
    <ligand>
        <name>Zn(2+)</name>
        <dbReference type="ChEBI" id="CHEBI:29105"/>
        <label>1</label>
    </ligand>
</feature>
<dbReference type="SUPFAM" id="SSF52540">
    <property type="entry name" value="P-loop containing nucleoside triphosphate hydrolases"/>
    <property type="match status" value="2"/>
</dbReference>
<dbReference type="InterPro" id="IPR042115">
    <property type="entry name" value="PriA_3primeBD_sf"/>
</dbReference>
<dbReference type="CDD" id="cd17929">
    <property type="entry name" value="DEXHc_priA"/>
    <property type="match status" value="1"/>
</dbReference>
<dbReference type="InterPro" id="IPR014001">
    <property type="entry name" value="Helicase_ATP-bd"/>
</dbReference>
<keyword evidence="3 12" id="KW-0479">Metal-binding</keyword>
<evidence type="ECO:0000313" key="17">
    <source>
        <dbReference type="Proteomes" id="UP000615234"/>
    </source>
</evidence>
<dbReference type="Pfam" id="PF00271">
    <property type="entry name" value="Helicase_C"/>
    <property type="match status" value="1"/>
</dbReference>
<dbReference type="GO" id="GO:0003677">
    <property type="term" value="F:DNA binding"/>
    <property type="evidence" value="ECO:0007669"/>
    <property type="project" value="UniProtKB-UniRule"/>
</dbReference>
<comment type="similarity">
    <text evidence="12">Belongs to the helicase family. PriA subfamily.</text>
</comment>
<feature type="binding site" evidence="12">
    <location>
        <position position="454"/>
    </location>
    <ligand>
        <name>Zn(2+)</name>
        <dbReference type="ChEBI" id="CHEBI:29105"/>
        <label>1</label>
    </ligand>
</feature>
<accession>A0A8I0APG9</accession>
<feature type="domain" description="Helicase C-terminal" evidence="15">
    <location>
        <begin position="488"/>
        <end position="656"/>
    </location>
</feature>
<dbReference type="CDD" id="cd18804">
    <property type="entry name" value="SF2_C_priA"/>
    <property type="match status" value="1"/>
</dbReference>
<evidence type="ECO:0000256" key="7">
    <source>
        <dbReference type="ARBA" id="ARBA00022833"/>
    </source>
</evidence>
<dbReference type="PROSITE" id="PS51192">
    <property type="entry name" value="HELICASE_ATP_BIND_1"/>
    <property type="match status" value="1"/>
</dbReference>
<dbReference type="Gene3D" id="3.40.1440.60">
    <property type="entry name" value="PriA, 3(prime) DNA-binding domain"/>
    <property type="match status" value="1"/>
</dbReference>
<evidence type="ECO:0000256" key="8">
    <source>
        <dbReference type="ARBA" id="ARBA00022840"/>
    </source>
</evidence>
<dbReference type="Pfam" id="PF18074">
    <property type="entry name" value="PriA_C"/>
    <property type="match status" value="1"/>
</dbReference>
<dbReference type="NCBIfam" id="TIGR00595">
    <property type="entry name" value="priA"/>
    <property type="match status" value="1"/>
</dbReference>
<dbReference type="SMART" id="SM00490">
    <property type="entry name" value="HELICc"/>
    <property type="match status" value="1"/>
</dbReference>
<dbReference type="GO" id="GO:0043138">
    <property type="term" value="F:3'-5' DNA helicase activity"/>
    <property type="evidence" value="ECO:0007669"/>
    <property type="project" value="UniProtKB-EC"/>
</dbReference>
<dbReference type="Proteomes" id="UP000615234">
    <property type="component" value="Unassembled WGS sequence"/>
</dbReference>
<evidence type="ECO:0000256" key="13">
    <source>
        <dbReference type="SAM" id="Coils"/>
    </source>
</evidence>
<evidence type="ECO:0000256" key="11">
    <source>
        <dbReference type="ARBA" id="ARBA00048988"/>
    </source>
</evidence>
<dbReference type="InterPro" id="IPR040498">
    <property type="entry name" value="PriA_CRR"/>
</dbReference>
<feature type="binding site" evidence="12">
    <location>
        <position position="480"/>
    </location>
    <ligand>
        <name>Zn(2+)</name>
        <dbReference type="ChEBI" id="CHEBI:29105"/>
        <label>2</label>
    </ligand>
</feature>
<dbReference type="InterPro" id="IPR041222">
    <property type="entry name" value="PriA_3primeBD"/>
</dbReference>
<dbReference type="Pfam" id="PF17764">
    <property type="entry name" value="PriA_3primeBD"/>
    <property type="match status" value="1"/>
</dbReference>
<keyword evidence="1 12" id="KW-0639">Primosome</keyword>
<keyword evidence="17" id="KW-1185">Reference proteome</keyword>
<evidence type="ECO:0000256" key="10">
    <source>
        <dbReference type="ARBA" id="ARBA00023235"/>
    </source>
</evidence>
<keyword evidence="9 12" id="KW-0238">DNA-binding</keyword>
<evidence type="ECO:0000256" key="3">
    <source>
        <dbReference type="ARBA" id="ARBA00022723"/>
    </source>
</evidence>
<dbReference type="InterPro" id="IPR011545">
    <property type="entry name" value="DEAD/DEAH_box_helicase_dom"/>
</dbReference>
<comment type="cofactor">
    <cofactor evidence="12">
        <name>Zn(2+)</name>
        <dbReference type="ChEBI" id="CHEBI:29105"/>
    </cofactor>
    <text evidence="12">Binds 2 zinc ions per subunit.</text>
</comment>
<feature type="domain" description="Helicase ATP-binding" evidence="14">
    <location>
        <begin position="226"/>
        <end position="392"/>
    </location>
</feature>
<dbReference type="Gene3D" id="3.40.50.300">
    <property type="entry name" value="P-loop containing nucleotide triphosphate hydrolases"/>
    <property type="match status" value="2"/>
</dbReference>
<feature type="binding site" evidence="12">
    <location>
        <position position="466"/>
    </location>
    <ligand>
        <name>Zn(2+)</name>
        <dbReference type="ChEBI" id="CHEBI:29105"/>
        <label>2</label>
    </ligand>
</feature>
<feature type="binding site" evidence="12">
    <location>
        <position position="483"/>
    </location>
    <ligand>
        <name>Zn(2+)</name>
        <dbReference type="ChEBI" id="CHEBI:29105"/>
        <label>2</label>
    </ligand>
</feature>
<dbReference type="InterPro" id="IPR005259">
    <property type="entry name" value="PriA"/>
</dbReference>
<dbReference type="PROSITE" id="PS51194">
    <property type="entry name" value="HELICASE_CTER"/>
    <property type="match status" value="1"/>
</dbReference>
<sequence length="750" mass="85833">MLPRYADIIIDISHEAIDRPFQYRIPDELQEKIQIGSMVKIPFGRGNHLRTGYVIGFSNQTEYQPDRIKKIAELCDRSVPVEGRLLALAAWIRENYGSTMINAIRMVMPVKKTIRQLTDQMVVLTDQMDAEQLAQVREQYQKKHAQAKLRLLQALEEVPERYLSMDIVRQRLNISSVTLKAMQQEKVIAVISKERYRTAGIYDYKEGFQITLNKEQQIVVDEITHDMEQGHQQTYLLHGITGSGKTEVYVNIVKKTVKMGKQAIVLIPEIALTYQTVRYFRNYFGDRVTILNSRLSDGEKYDQFMRAKNGDVDVVIGPRSALFAPFQNLGIIIIDEEHESSYKSDYPPKYHARETAVKRAELEHASVLLGSATPSVESYHRALNGTYRLLELHERAGSGQLAKTSIVDLRKELKAGNRSIISRELADDIADRLARRQQVMLFINKRGYNSFVSCRSCGEALKCPHCDVSLTRHGNNQMICHYCGFQMPQPKVCPSCHSGLIGGYGTGTQKVEEEVQRLFPQARILRMDKDTTTAKNAHEQILEKFGNGEADILVGTQMIVKGHDFANVTLVGIILADLTLFQNDYRAGERTFDLITQAAGRAGRGEQPGKVVIQTYKPEHYAIKAAAEQDYSYFYKEEEAYRGLMKYPPEWNMMVVLMVSSDEAFLDQMAEDICDYIRSCSVDDRNMKIIGPSAPVIAKIRDIYRRVVYIKNYRYNELVVLKDRIEQYISEKKEVQDLSLQFDFNPLNMY</sequence>
<keyword evidence="13" id="KW-0175">Coiled coil</keyword>
<dbReference type="GO" id="GO:1990077">
    <property type="term" value="C:primosome complex"/>
    <property type="evidence" value="ECO:0007669"/>
    <property type="project" value="UniProtKB-UniRule"/>
</dbReference>
<dbReference type="GO" id="GO:0006302">
    <property type="term" value="P:double-strand break repair"/>
    <property type="evidence" value="ECO:0007669"/>
    <property type="project" value="InterPro"/>
</dbReference>
<dbReference type="GO" id="GO:0006310">
    <property type="term" value="P:DNA recombination"/>
    <property type="evidence" value="ECO:0007669"/>
    <property type="project" value="InterPro"/>
</dbReference>
<organism evidence="16 17">
    <name type="scientific">Coprococcus hominis</name>
    <name type="common">ex Liu et al. 2022</name>
    <dbReference type="NCBI Taxonomy" id="2763039"/>
    <lineage>
        <taxon>Bacteria</taxon>
        <taxon>Bacillati</taxon>
        <taxon>Bacillota</taxon>
        <taxon>Clostridia</taxon>
        <taxon>Lachnospirales</taxon>
        <taxon>Lachnospiraceae</taxon>
        <taxon>Coprococcus</taxon>
    </lineage>
</organism>
<dbReference type="Pfam" id="PF18319">
    <property type="entry name" value="Zn_ribbon_PriA"/>
    <property type="match status" value="1"/>
</dbReference>
<feature type="binding site" evidence="12">
    <location>
        <position position="457"/>
    </location>
    <ligand>
        <name>Zn(2+)</name>
        <dbReference type="ChEBI" id="CHEBI:29105"/>
        <label>1</label>
    </ligand>
</feature>
<keyword evidence="8 12" id="KW-0067">ATP-binding</keyword>
<dbReference type="InterPro" id="IPR041236">
    <property type="entry name" value="PriA_C"/>
</dbReference>
<reference evidence="16 17" key="1">
    <citation type="submission" date="2020-08" db="EMBL/GenBank/DDBJ databases">
        <title>Genome public.</title>
        <authorList>
            <person name="Liu C."/>
            <person name="Sun Q."/>
        </authorList>
    </citation>
    <scope>NUCLEOTIDE SEQUENCE [LARGE SCALE GENOMIC DNA]</scope>
    <source>
        <strain evidence="16 17">NSJ-10</strain>
    </source>
</reference>
<dbReference type="SMART" id="SM00487">
    <property type="entry name" value="DEXDc"/>
    <property type="match status" value="1"/>
</dbReference>
<dbReference type="PANTHER" id="PTHR30580:SF0">
    <property type="entry name" value="PRIMOSOMAL PROTEIN N"/>
    <property type="match status" value="1"/>
</dbReference>
<evidence type="ECO:0000259" key="15">
    <source>
        <dbReference type="PROSITE" id="PS51194"/>
    </source>
</evidence>
<dbReference type="EMBL" id="JACOOX010000003">
    <property type="protein sequence ID" value="MBC5662690.1"/>
    <property type="molecule type" value="Genomic_DNA"/>
</dbReference>
<proteinExistence type="inferred from homology"/>
<dbReference type="EC" id="5.6.2.4" evidence="12"/>
<dbReference type="PANTHER" id="PTHR30580">
    <property type="entry name" value="PRIMOSOMAL PROTEIN N"/>
    <property type="match status" value="1"/>
</dbReference>
<keyword evidence="4 12" id="KW-0547">Nucleotide-binding</keyword>
<dbReference type="InterPro" id="IPR001650">
    <property type="entry name" value="Helicase_C-like"/>
</dbReference>
<dbReference type="Pfam" id="PF00270">
    <property type="entry name" value="DEAD"/>
    <property type="match status" value="1"/>
</dbReference>